<dbReference type="Pfam" id="PF05853">
    <property type="entry name" value="BKACE"/>
    <property type="match status" value="1"/>
</dbReference>
<keyword evidence="6" id="KW-1185">Reference proteome</keyword>
<dbReference type="PANTHER" id="PTHR37418">
    <property type="entry name" value="3-KETO-5-AMINOHEXANOATE CLEAVAGE ENZYME-RELATED"/>
    <property type="match status" value="1"/>
</dbReference>
<dbReference type="InterPro" id="IPR013785">
    <property type="entry name" value="Aldolase_TIM"/>
</dbReference>
<keyword evidence="4" id="KW-0862">Zinc</keyword>
<keyword evidence="2" id="KW-0808">Transferase</keyword>
<dbReference type="PANTHER" id="PTHR37418:SF2">
    <property type="entry name" value="3-KETO-5-AMINOHEXANOATE CLEAVAGE ENZYME"/>
    <property type="match status" value="1"/>
</dbReference>
<evidence type="ECO:0000256" key="1">
    <source>
        <dbReference type="ARBA" id="ARBA00001947"/>
    </source>
</evidence>
<accession>A0ABT3X1U1</accession>
<comment type="cofactor">
    <cofactor evidence="1">
        <name>Zn(2+)</name>
        <dbReference type="ChEBI" id="CHEBI:29105"/>
    </cofactor>
</comment>
<evidence type="ECO:0000256" key="3">
    <source>
        <dbReference type="ARBA" id="ARBA00022723"/>
    </source>
</evidence>
<protein>
    <submittedName>
        <fullName evidence="5">3-keto-5-aminohexanoate cleavage protein</fullName>
    </submittedName>
</protein>
<keyword evidence="3" id="KW-0479">Metal-binding</keyword>
<gene>
    <name evidence="5" type="ORF">OS242_06390</name>
</gene>
<name>A0ABT3X1U1_9BACL</name>
<evidence type="ECO:0000313" key="6">
    <source>
        <dbReference type="Proteomes" id="UP001208017"/>
    </source>
</evidence>
<dbReference type="Proteomes" id="UP001208017">
    <property type="component" value="Unassembled WGS sequence"/>
</dbReference>
<dbReference type="Gene3D" id="3.20.20.70">
    <property type="entry name" value="Aldolase class I"/>
    <property type="match status" value="1"/>
</dbReference>
<sequence length="271" mass="29708">MEPLIITAALTGAEVTREQTPHLPLTPEEIADAAYACWRAGASILHLHARDEQGRPTQDRSVYQRIIELIKERCDIIVQVSTGGAVGMTAEERLQPVTLSPEMATLSLGTVNFGDGVFLNTPQDIEAFAKAMIQHGVRPELEIFEVGMITTALRLAKQGLLPHHLHFDFVMGIPGAIDASAENLLLMKNQLPKGATWSVAAVGRHQLPMNTMAIVLGGHVRTGFEDNIYYRKGELATSNAQLVERIARLANELGRDVSTVDKTRKLLELTF</sequence>
<evidence type="ECO:0000256" key="2">
    <source>
        <dbReference type="ARBA" id="ARBA00022679"/>
    </source>
</evidence>
<reference evidence="5 6" key="1">
    <citation type="submission" date="2022-11" db="EMBL/GenBank/DDBJ databases">
        <title>Study of microbial diversity in lake waters.</title>
        <authorList>
            <person name="Zhang J."/>
        </authorList>
    </citation>
    <scope>NUCLEOTIDE SEQUENCE [LARGE SCALE GENOMIC DNA]</scope>
    <source>
        <strain evidence="5 6">DT12</strain>
    </source>
</reference>
<dbReference type="InterPro" id="IPR008567">
    <property type="entry name" value="BKACE"/>
</dbReference>
<dbReference type="EMBL" id="JAPMLT010000002">
    <property type="protein sequence ID" value="MCX7569586.1"/>
    <property type="molecule type" value="Genomic_DNA"/>
</dbReference>
<evidence type="ECO:0000256" key="4">
    <source>
        <dbReference type="ARBA" id="ARBA00022833"/>
    </source>
</evidence>
<evidence type="ECO:0000313" key="5">
    <source>
        <dbReference type="EMBL" id="MCX7569586.1"/>
    </source>
</evidence>
<proteinExistence type="predicted"/>
<comment type="caution">
    <text evidence="5">The sequence shown here is derived from an EMBL/GenBank/DDBJ whole genome shotgun (WGS) entry which is preliminary data.</text>
</comment>
<dbReference type="RefSeq" id="WP_267150822.1">
    <property type="nucleotide sequence ID" value="NZ_JAPMLT010000002.1"/>
</dbReference>
<organism evidence="5 6">
    <name type="scientific">Tumebacillus lacus</name>
    <dbReference type="NCBI Taxonomy" id="2995335"/>
    <lineage>
        <taxon>Bacteria</taxon>
        <taxon>Bacillati</taxon>
        <taxon>Bacillota</taxon>
        <taxon>Bacilli</taxon>
        <taxon>Bacillales</taxon>
        <taxon>Alicyclobacillaceae</taxon>
        <taxon>Tumebacillus</taxon>
    </lineage>
</organism>